<protein>
    <submittedName>
        <fullName evidence="2">Uncharacterized protein</fullName>
    </submittedName>
</protein>
<evidence type="ECO:0000313" key="3">
    <source>
        <dbReference type="Proteomes" id="UP000295788"/>
    </source>
</evidence>
<dbReference type="AlphaFoldDB" id="A0A4R3KGJ2"/>
<keyword evidence="1" id="KW-1133">Transmembrane helix</keyword>
<keyword evidence="1" id="KW-0812">Transmembrane</keyword>
<dbReference type="Proteomes" id="UP000295788">
    <property type="component" value="Unassembled WGS sequence"/>
</dbReference>
<reference evidence="2 3" key="1">
    <citation type="submission" date="2019-03" db="EMBL/GenBank/DDBJ databases">
        <title>Genomic Encyclopedia of Type Strains, Phase IV (KMG-IV): sequencing the most valuable type-strain genomes for metagenomic binning, comparative biology and taxonomic classification.</title>
        <authorList>
            <person name="Goeker M."/>
        </authorList>
    </citation>
    <scope>NUCLEOTIDE SEQUENCE [LARGE SCALE GENOMIC DNA]</scope>
    <source>
        <strain evidence="2 3">DSM 23802</strain>
    </source>
</reference>
<keyword evidence="3" id="KW-1185">Reference proteome</keyword>
<keyword evidence="1" id="KW-0472">Membrane</keyword>
<gene>
    <name evidence="2" type="ORF">EDD72_1095</name>
</gene>
<organism evidence="2 3">
    <name type="scientific">Tepidibacillus fermentans</name>
    <dbReference type="NCBI Taxonomy" id="1281767"/>
    <lineage>
        <taxon>Bacteria</taxon>
        <taxon>Bacillati</taxon>
        <taxon>Bacillota</taxon>
        <taxon>Bacilli</taxon>
        <taxon>Bacillales</taxon>
        <taxon>Bacillaceae</taxon>
        <taxon>Tepidibacillus</taxon>
    </lineage>
</organism>
<comment type="caution">
    <text evidence="2">The sequence shown here is derived from an EMBL/GenBank/DDBJ whole genome shotgun (WGS) entry which is preliminary data.</text>
</comment>
<evidence type="ECO:0000256" key="1">
    <source>
        <dbReference type="SAM" id="Phobius"/>
    </source>
</evidence>
<feature type="transmembrane region" description="Helical" evidence="1">
    <location>
        <begin position="45"/>
        <end position="67"/>
    </location>
</feature>
<sequence length="73" mass="8263">MTKFYKYFNSIRRGGHPLNKDAAFFSSMVVAFLALISTFEVYRWVGIKGTILTIGASIAWIALGFYFKKSKSV</sequence>
<name>A0A4R3KGJ2_9BACI</name>
<feature type="transmembrane region" description="Helical" evidence="1">
    <location>
        <begin position="21"/>
        <end position="39"/>
    </location>
</feature>
<accession>A0A4R3KGJ2</accession>
<proteinExistence type="predicted"/>
<dbReference type="EMBL" id="SMAB01000009">
    <property type="protein sequence ID" value="TCS82438.1"/>
    <property type="molecule type" value="Genomic_DNA"/>
</dbReference>
<evidence type="ECO:0000313" key="2">
    <source>
        <dbReference type="EMBL" id="TCS82438.1"/>
    </source>
</evidence>